<keyword evidence="1" id="KW-0812">Transmembrane</keyword>
<sequence>MFKEISKLEALKEREHERGFCFSSSPFLRSTPQPLFFFLRNLSLDLSYLSSSSSLIFPLLFCVIVSIGVFRFLDLLLGLELFET</sequence>
<dbReference type="AlphaFoldDB" id="A0A0A0L7N7"/>
<name>A0A0A0L7N7_CUCSA</name>
<evidence type="ECO:0000313" key="2">
    <source>
        <dbReference type="EMBL" id="KGN56622.1"/>
    </source>
</evidence>
<reference evidence="2 3" key="3">
    <citation type="journal article" date="2010" name="BMC Genomics">
        <title>Transcriptome sequencing and comparative analysis of cucumber flowers with different sex types.</title>
        <authorList>
            <person name="Guo S."/>
            <person name="Zheng Y."/>
            <person name="Joung J.G."/>
            <person name="Liu S."/>
            <person name="Zhang Z."/>
            <person name="Crasta O.R."/>
            <person name="Sobral B.W."/>
            <person name="Xu Y."/>
            <person name="Huang S."/>
            <person name="Fei Z."/>
        </authorList>
    </citation>
    <scope>NUCLEOTIDE SEQUENCE [LARGE SCALE GENOMIC DNA]</scope>
    <source>
        <strain evidence="3">cv. 9930</strain>
    </source>
</reference>
<dbReference type="Gramene" id="KGN56622">
    <property type="protein sequence ID" value="KGN56622"/>
    <property type="gene ID" value="Csa_3G126860"/>
</dbReference>
<keyword evidence="1" id="KW-1133">Transmembrane helix</keyword>
<proteinExistence type="predicted"/>
<protein>
    <recommendedName>
        <fullName evidence="4">Transmembrane protein</fullName>
    </recommendedName>
</protein>
<keyword evidence="3" id="KW-1185">Reference proteome</keyword>
<dbReference type="EMBL" id="CM002924">
    <property type="protein sequence ID" value="KGN56622.1"/>
    <property type="molecule type" value="Genomic_DNA"/>
</dbReference>
<evidence type="ECO:0000256" key="1">
    <source>
        <dbReference type="SAM" id="Phobius"/>
    </source>
</evidence>
<feature type="transmembrane region" description="Helical" evidence="1">
    <location>
        <begin position="55"/>
        <end position="79"/>
    </location>
</feature>
<reference evidence="2 3" key="4">
    <citation type="journal article" date="2011" name="BMC Genomics">
        <title>RNA-Seq improves annotation of protein-coding genes in the cucumber genome.</title>
        <authorList>
            <person name="Li Z."/>
            <person name="Zhang Z."/>
            <person name="Yan P."/>
            <person name="Huang S."/>
            <person name="Fei Z."/>
            <person name="Lin K."/>
        </authorList>
    </citation>
    <scope>NUCLEOTIDE SEQUENCE [LARGE SCALE GENOMIC DNA]</scope>
    <source>
        <strain evidence="3">cv. 9930</strain>
    </source>
</reference>
<evidence type="ECO:0000313" key="3">
    <source>
        <dbReference type="Proteomes" id="UP000029981"/>
    </source>
</evidence>
<keyword evidence="1" id="KW-0472">Membrane</keyword>
<reference evidence="2 3" key="1">
    <citation type="journal article" date="2009" name="Nat. Genet.">
        <title>The genome of the cucumber, Cucumis sativus L.</title>
        <authorList>
            <person name="Huang S."/>
            <person name="Li R."/>
            <person name="Zhang Z."/>
            <person name="Li L."/>
            <person name="Gu X."/>
            <person name="Fan W."/>
            <person name="Lucas W.J."/>
            <person name="Wang X."/>
            <person name="Xie B."/>
            <person name="Ni P."/>
            <person name="Ren Y."/>
            <person name="Zhu H."/>
            <person name="Li J."/>
            <person name="Lin K."/>
            <person name="Jin W."/>
            <person name="Fei Z."/>
            <person name="Li G."/>
            <person name="Staub J."/>
            <person name="Kilian A."/>
            <person name="van der Vossen E.A."/>
            <person name="Wu Y."/>
            <person name="Guo J."/>
            <person name="He J."/>
            <person name="Jia Z."/>
            <person name="Ren Y."/>
            <person name="Tian G."/>
            <person name="Lu Y."/>
            <person name="Ruan J."/>
            <person name="Qian W."/>
            <person name="Wang M."/>
            <person name="Huang Q."/>
            <person name="Li B."/>
            <person name="Xuan Z."/>
            <person name="Cao J."/>
            <person name="Asan"/>
            <person name="Wu Z."/>
            <person name="Zhang J."/>
            <person name="Cai Q."/>
            <person name="Bai Y."/>
            <person name="Zhao B."/>
            <person name="Han Y."/>
            <person name="Li Y."/>
            <person name="Li X."/>
            <person name="Wang S."/>
            <person name="Shi Q."/>
            <person name="Liu S."/>
            <person name="Cho W.K."/>
            <person name="Kim J.Y."/>
            <person name="Xu Y."/>
            <person name="Heller-Uszynska K."/>
            <person name="Miao H."/>
            <person name="Cheng Z."/>
            <person name="Zhang S."/>
            <person name="Wu J."/>
            <person name="Yang Y."/>
            <person name="Kang H."/>
            <person name="Li M."/>
            <person name="Liang H."/>
            <person name="Ren X."/>
            <person name="Shi Z."/>
            <person name="Wen M."/>
            <person name="Jian M."/>
            <person name="Yang H."/>
            <person name="Zhang G."/>
            <person name="Yang Z."/>
            <person name="Chen R."/>
            <person name="Liu S."/>
            <person name="Li J."/>
            <person name="Ma L."/>
            <person name="Liu H."/>
            <person name="Zhou Y."/>
            <person name="Zhao J."/>
            <person name="Fang X."/>
            <person name="Li G."/>
            <person name="Fang L."/>
            <person name="Li Y."/>
            <person name="Liu D."/>
            <person name="Zheng H."/>
            <person name="Zhang Y."/>
            <person name="Qin N."/>
            <person name="Li Z."/>
            <person name="Yang G."/>
            <person name="Yang S."/>
            <person name="Bolund L."/>
            <person name="Kristiansen K."/>
            <person name="Zheng H."/>
            <person name="Li S."/>
            <person name="Zhang X."/>
            <person name="Yang H."/>
            <person name="Wang J."/>
            <person name="Sun R."/>
            <person name="Zhang B."/>
            <person name="Jiang S."/>
            <person name="Wang J."/>
            <person name="Du Y."/>
            <person name="Li S."/>
        </authorList>
    </citation>
    <scope>NUCLEOTIDE SEQUENCE [LARGE SCALE GENOMIC DNA]</scope>
    <source>
        <strain evidence="3">cv. 9930</strain>
    </source>
</reference>
<dbReference type="Proteomes" id="UP000029981">
    <property type="component" value="Chromosome 3"/>
</dbReference>
<evidence type="ECO:0008006" key="4">
    <source>
        <dbReference type="Google" id="ProtNLM"/>
    </source>
</evidence>
<gene>
    <name evidence="2" type="ORF">Csa_3G126860</name>
</gene>
<accession>A0A0A0L7N7</accession>
<reference evidence="2 3" key="2">
    <citation type="journal article" date="2009" name="PLoS ONE">
        <title>An integrated genetic and cytogenetic map of the cucumber genome.</title>
        <authorList>
            <person name="Ren Y."/>
            <person name="Zhang Z."/>
            <person name="Liu J."/>
            <person name="Staub J.E."/>
            <person name="Han Y."/>
            <person name="Cheng Z."/>
            <person name="Li X."/>
            <person name="Lu J."/>
            <person name="Miao H."/>
            <person name="Kang H."/>
            <person name="Xie B."/>
            <person name="Gu X."/>
            <person name="Wang X."/>
            <person name="Du Y."/>
            <person name="Jin W."/>
            <person name="Huang S."/>
        </authorList>
    </citation>
    <scope>NUCLEOTIDE SEQUENCE [LARGE SCALE GENOMIC DNA]</scope>
    <source>
        <strain evidence="3">cv. 9930</strain>
    </source>
</reference>
<organism evidence="2 3">
    <name type="scientific">Cucumis sativus</name>
    <name type="common">Cucumber</name>
    <dbReference type="NCBI Taxonomy" id="3659"/>
    <lineage>
        <taxon>Eukaryota</taxon>
        <taxon>Viridiplantae</taxon>
        <taxon>Streptophyta</taxon>
        <taxon>Embryophyta</taxon>
        <taxon>Tracheophyta</taxon>
        <taxon>Spermatophyta</taxon>
        <taxon>Magnoliopsida</taxon>
        <taxon>eudicotyledons</taxon>
        <taxon>Gunneridae</taxon>
        <taxon>Pentapetalae</taxon>
        <taxon>rosids</taxon>
        <taxon>fabids</taxon>
        <taxon>Cucurbitales</taxon>
        <taxon>Cucurbitaceae</taxon>
        <taxon>Benincaseae</taxon>
        <taxon>Cucumis</taxon>
    </lineage>
</organism>